<evidence type="ECO:0000256" key="1">
    <source>
        <dbReference type="SAM" id="MobiDB-lite"/>
    </source>
</evidence>
<name>A0AA38R346_9PEZI</name>
<feature type="region of interest" description="Disordered" evidence="1">
    <location>
        <begin position="146"/>
        <end position="165"/>
    </location>
</feature>
<comment type="caution">
    <text evidence="3">The sequence shown here is derived from an EMBL/GenBank/DDBJ whole genome shotgun (WGS) entry which is preliminary data.</text>
</comment>
<protein>
    <recommendedName>
        <fullName evidence="2">Tc toxin complex TcA C-terminal TcB-binding domain-containing protein</fullName>
    </recommendedName>
</protein>
<sequence>MVGGAETMANTLAATALDRQIKTAEAHKVVAEAEVASMDASIEQAGRLDQYMRTKCANQELYDWCVRQISSVYFDAFKLAYGMAKQAEQCYIYELGVNDSTSSPGFISQTGYWDNLRSGLMAGELLAHGIRRMEAAHMDKERARIRDDPERVPGSDRPAGALREAEGRCGSSSVAAVVGRVPLPWLVVEAAAGAGGGTTGGGSAAVTATLRPVRAGAGMLPASAADGKPNAGIEIWKRFSMEIGPRSTVK</sequence>
<dbReference type="EMBL" id="JANBVN010000245">
    <property type="protein sequence ID" value="KAJ9131126.1"/>
    <property type="molecule type" value="Genomic_DNA"/>
</dbReference>
<dbReference type="Proteomes" id="UP001174691">
    <property type="component" value="Unassembled WGS sequence"/>
</dbReference>
<accession>A0AA38R346</accession>
<dbReference type="AlphaFoldDB" id="A0AA38R346"/>
<dbReference type="InterPro" id="IPR040840">
    <property type="entry name" value="TcA_TcB_BD"/>
</dbReference>
<evidence type="ECO:0000259" key="2">
    <source>
        <dbReference type="Pfam" id="PF18276"/>
    </source>
</evidence>
<dbReference type="Pfam" id="PF18276">
    <property type="entry name" value="TcA_TcB_BD"/>
    <property type="match status" value="1"/>
</dbReference>
<evidence type="ECO:0000313" key="4">
    <source>
        <dbReference type="Proteomes" id="UP001174691"/>
    </source>
</evidence>
<reference evidence="3" key="1">
    <citation type="submission" date="2022-07" db="EMBL/GenBank/DDBJ databases">
        <title>Fungi with potential for degradation of polypropylene.</title>
        <authorList>
            <person name="Gostincar C."/>
        </authorList>
    </citation>
    <scope>NUCLEOTIDE SEQUENCE</scope>
    <source>
        <strain evidence="3">EXF-13287</strain>
    </source>
</reference>
<proteinExistence type="predicted"/>
<gene>
    <name evidence="3" type="ORF">NKR19_g9635</name>
</gene>
<keyword evidence="4" id="KW-1185">Reference proteome</keyword>
<evidence type="ECO:0000313" key="3">
    <source>
        <dbReference type="EMBL" id="KAJ9131126.1"/>
    </source>
</evidence>
<feature type="domain" description="Tc toxin complex TcA C-terminal TcB-binding" evidence="2">
    <location>
        <begin position="19"/>
        <end position="143"/>
    </location>
</feature>
<organism evidence="3 4">
    <name type="scientific">Coniochaeta hoffmannii</name>
    <dbReference type="NCBI Taxonomy" id="91930"/>
    <lineage>
        <taxon>Eukaryota</taxon>
        <taxon>Fungi</taxon>
        <taxon>Dikarya</taxon>
        <taxon>Ascomycota</taxon>
        <taxon>Pezizomycotina</taxon>
        <taxon>Sordariomycetes</taxon>
        <taxon>Sordariomycetidae</taxon>
        <taxon>Coniochaetales</taxon>
        <taxon>Coniochaetaceae</taxon>
        <taxon>Coniochaeta</taxon>
    </lineage>
</organism>